<evidence type="ECO:0000313" key="1">
    <source>
        <dbReference type="EMBL" id="KAL3963973.1"/>
    </source>
</evidence>
<protein>
    <submittedName>
        <fullName evidence="1">Uncharacterized protein</fullName>
    </submittedName>
</protein>
<evidence type="ECO:0000313" key="2">
    <source>
        <dbReference type="Proteomes" id="UP001638806"/>
    </source>
</evidence>
<keyword evidence="2" id="KW-1185">Reference proteome</keyword>
<gene>
    <name evidence="1" type="ORF">ACCO45_000977</name>
</gene>
<reference evidence="1" key="1">
    <citation type="submission" date="2024-12" db="EMBL/GenBank/DDBJ databases">
        <title>Comparative genomics and development of molecular markers within Purpureocillium lilacinum and among Purpureocillium species.</title>
        <authorList>
            <person name="Yeh Z.-Y."/>
            <person name="Ni N.-T."/>
            <person name="Lo P.-H."/>
            <person name="Mushyakhwo K."/>
            <person name="Lin C.-F."/>
            <person name="Nai Y.-S."/>
        </authorList>
    </citation>
    <scope>NUCLEOTIDE SEQUENCE</scope>
    <source>
        <strain evidence="1">NCHU-NPUST-175</strain>
    </source>
</reference>
<dbReference type="EMBL" id="JBGNUJ010000002">
    <property type="protein sequence ID" value="KAL3963973.1"/>
    <property type="molecule type" value="Genomic_DNA"/>
</dbReference>
<proteinExistence type="predicted"/>
<sequence>MASSSSATPTAGVAGVDQAAAKGFDDAAAYDLHRPSYPPRAVDALLAHLGVTGAGARRVVDLAAGTGKFTELLAARRREGEVVSLVRARGGAAGDSPGAQAGGKLGVIWNIEEYNQPRGWKASTRWERELNELILALPADGPPRFRDDKWREVFERQAAERDEEKRLVSTPIAEERLPFTVWRTRELLWDRVNTLSQVYMLERGGPREAFRARFDEILDGADGSWNDEGEIEFHGTTVYAWTTRL</sequence>
<organism evidence="1 2">
    <name type="scientific">Purpureocillium lilacinum</name>
    <name type="common">Paecilomyces lilacinus</name>
    <dbReference type="NCBI Taxonomy" id="33203"/>
    <lineage>
        <taxon>Eukaryota</taxon>
        <taxon>Fungi</taxon>
        <taxon>Dikarya</taxon>
        <taxon>Ascomycota</taxon>
        <taxon>Pezizomycotina</taxon>
        <taxon>Sordariomycetes</taxon>
        <taxon>Hypocreomycetidae</taxon>
        <taxon>Hypocreales</taxon>
        <taxon>Ophiocordycipitaceae</taxon>
        <taxon>Purpureocillium</taxon>
    </lineage>
</organism>
<name>A0ACC4E6K6_PURLI</name>
<accession>A0ACC4E6K6</accession>
<comment type="caution">
    <text evidence="1">The sequence shown here is derived from an EMBL/GenBank/DDBJ whole genome shotgun (WGS) entry which is preliminary data.</text>
</comment>
<dbReference type="Proteomes" id="UP001638806">
    <property type="component" value="Unassembled WGS sequence"/>
</dbReference>